<evidence type="ECO:0000256" key="7">
    <source>
        <dbReference type="SAM" id="Coils"/>
    </source>
</evidence>
<keyword evidence="4 9" id="KW-0689">Ribosomal protein</keyword>
<evidence type="ECO:0000256" key="2">
    <source>
        <dbReference type="ARBA" id="ARBA00022730"/>
    </source>
</evidence>
<protein>
    <recommendedName>
        <fullName evidence="6">50S ribosomal protein L9</fullName>
    </recommendedName>
</protein>
<reference evidence="9" key="1">
    <citation type="submission" date="2024-03" db="EMBL/GenBank/DDBJ databases">
        <title>Complete genome sequence of Mycoplasma felifaucium Z921 isolated from the trachea of a cheetah.</title>
        <authorList>
            <person name="Spergser J."/>
        </authorList>
    </citation>
    <scope>NUCLEOTIDE SEQUENCE [LARGE SCALE GENOMIC DNA]</scope>
    <source>
        <strain evidence="9">Z921</strain>
    </source>
</reference>
<evidence type="ECO:0000256" key="5">
    <source>
        <dbReference type="ARBA" id="ARBA00023274"/>
    </source>
</evidence>
<dbReference type="Gene3D" id="3.10.430.100">
    <property type="entry name" value="Ribosomal protein L9, C-terminal domain"/>
    <property type="match status" value="1"/>
</dbReference>
<evidence type="ECO:0000256" key="1">
    <source>
        <dbReference type="ARBA" id="ARBA00010605"/>
    </source>
</evidence>
<name>A0ABZ2RPG3_9BACT</name>
<dbReference type="InterPro" id="IPR036791">
    <property type="entry name" value="Ribosomal_bL9_C_sf"/>
</dbReference>
<dbReference type="Proteomes" id="UP001477443">
    <property type="component" value="Chromosome"/>
</dbReference>
<accession>A0ABZ2RPG3</accession>
<dbReference type="Gene3D" id="3.40.5.10">
    <property type="entry name" value="Ribosomal protein L9, N-terminal domain"/>
    <property type="match status" value="1"/>
</dbReference>
<feature type="coiled-coil region" evidence="7">
    <location>
        <begin position="54"/>
        <end position="81"/>
    </location>
</feature>
<evidence type="ECO:0000256" key="6">
    <source>
        <dbReference type="ARBA" id="ARBA00035456"/>
    </source>
</evidence>
<evidence type="ECO:0000256" key="3">
    <source>
        <dbReference type="ARBA" id="ARBA00022884"/>
    </source>
</evidence>
<evidence type="ECO:0000313" key="10">
    <source>
        <dbReference type="Proteomes" id="UP001477443"/>
    </source>
</evidence>
<dbReference type="NCBIfam" id="TIGR00158">
    <property type="entry name" value="L9"/>
    <property type="match status" value="1"/>
</dbReference>
<keyword evidence="10" id="KW-1185">Reference proteome</keyword>
<dbReference type="InterPro" id="IPR009027">
    <property type="entry name" value="Ribosomal_bL9/RNase_H1_N"/>
</dbReference>
<sequence>MKVILIKDCKDGKANTVVEVSDGYGLNYLVRNGFGVVYNEKNKKELDKKISILIDNEMNIRREALTEKEKLEKETLKYELNANIDANGNLNVHGAISTKDLMKELNHKGYKLDKYAIQKIHLLTEGIHIVDVIVYKDIIAKLKVEVRIHVHQ</sequence>
<keyword evidence="2" id="KW-0699">rRNA-binding</keyword>
<evidence type="ECO:0000313" key="9">
    <source>
        <dbReference type="EMBL" id="WXL28933.1"/>
    </source>
</evidence>
<keyword evidence="7" id="KW-0175">Coiled coil</keyword>
<evidence type="ECO:0000256" key="4">
    <source>
        <dbReference type="ARBA" id="ARBA00022980"/>
    </source>
</evidence>
<comment type="similarity">
    <text evidence="1">Belongs to the bacterial ribosomal protein bL9 family.</text>
</comment>
<gene>
    <name evidence="9" type="primary">rplI</name>
    <name evidence="9" type="ORF">WG617_02835</name>
</gene>
<dbReference type="InterPro" id="IPR036935">
    <property type="entry name" value="Ribosomal_bL9_N_sf"/>
</dbReference>
<keyword evidence="5" id="KW-0687">Ribonucleoprotein</keyword>
<dbReference type="SUPFAM" id="SSF55658">
    <property type="entry name" value="L9 N-domain-like"/>
    <property type="match status" value="1"/>
</dbReference>
<organism evidence="9 10">
    <name type="scientific">Mycoplasmopsis felifaucium</name>
    <dbReference type="NCBI Taxonomy" id="35768"/>
    <lineage>
        <taxon>Bacteria</taxon>
        <taxon>Bacillati</taxon>
        <taxon>Mycoplasmatota</taxon>
        <taxon>Mycoplasmoidales</taxon>
        <taxon>Metamycoplasmataceae</taxon>
        <taxon>Mycoplasmopsis</taxon>
    </lineage>
</organism>
<dbReference type="InterPro" id="IPR020070">
    <property type="entry name" value="Ribosomal_bL9_N"/>
</dbReference>
<feature type="domain" description="Ribosomal protein L9" evidence="8">
    <location>
        <begin position="12"/>
        <end position="39"/>
    </location>
</feature>
<dbReference type="GO" id="GO:0005840">
    <property type="term" value="C:ribosome"/>
    <property type="evidence" value="ECO:0007669"/>
    <property type="project" value="UniProtKB-KW"/>
</dbReference>
<keyword evidence="3" id="KW-0694">RNA-binding</keyword>
<dbReference type="Pfam" id="PF01281">
    <property type="entry name" value="Ribosomal_L9_N"/>
    <property type="match status" value="1"/>
</dbReference>
<dbReference type="RefSeq" id="WP_338822493.1">
    <property type="nucleotide sequence ID" value="NZ_CP148067.1"/>
</dbReference>
<proteinExistence type="inferred from homology"/>
<dbReference type="SUPFAM" id="SSF55653">
    <property type="entry name" value="Ribosomal protein L9 C-domain"/>
    <property type="match status" value="1"/>
</dbReference>
<dbReference type="InterPro" id="IPR020069">
    <property type="entry name" value="Ribosomal_bL9_C"/>
</dbReference>
<evidence type="ECO:0000259" key="8">
    <source>
        <dbReference type="PROSITE" id="PS00651"/>
    </source>
</evidence>
<dbReference type="Pfam" id="PF03948">
    <property type="entry name" value="Ribosomal_L9_C"/>
    <property type="match status" value="1"/>
</dbReference>
<dbReference type="EMBL" id="CP148067">
    <property type="protein sequence ID" value="WXL28933.1"/>
    <property type="molecule type" value="Genomic_DNA"/>
</dbReference>
<dbReference type="InterPro" id="IPR020594">
    <property type="entry name" value="Ribosomal_bL9_bac/chp"/>
</dbReference>
<dbReference type="PROSITE" id="PS00651">
    <property type="entry name" value="RIBOSOMAL_L9"/>
    <property type="match status" value="1"/>
</dbReference>